<evidence type="ECO:0000313" key="3">
    <source>
        <dbReference type="Proteomes" id="UP000318521"/>
    </source>
</evidence>
<dbReference type="Proteomes" id="UP000318521">
    <property type="component" value="Unassembled WGS sequence"/>
</dbReference>
<evidence type="ECO:0000313" key="2">
    <source>
        <dbReference type="EMBL" id="TSB46040.1"/>
    </source>
</evidence>
<dbReference type="Pfam" id="PF10057">
    <property type="entry name" value="MpsC"/>
    <property type="match status" value="2"/>
</dbReference>
<evidence type="ECO:0000259" key="1">
    <source>
        <dbReference type="Pfam" id="PF10057"/>
    </source>
</evidence>
<gene>
    <name evidence="2" type="ORF">FN960_14165</name>
</gene>
<keyword evidence="3" id="KW-1185">Reference proteome</keyword>
<organism evidence="2 3">
    <name type="scientific">Alkalicoccobacillus porphyridii</name>
    <dbReference type="NCBI Taxonomy" id="2597270"/>
    <lineage>
        <taxon>Bacteria</taxon>
        <taxon>Bacillati</taxon>
        <taxon>Bacillota</taxon>
        <taxon>Bacilli</taxon>
        <taxon>Bacillales</taxon>
        <taxon>Bacillaceae</taxon>
        <taxon>Alkalicoccobacillus</taxon>
    </lineage>
</organism>
<dbReference type="RefSeq" id="WP_143849380.1">
    <property type="nucleotide sequence ID" value="NZ_VLXZ01000008.1"/>
</dbReference>
<dbReference type="EMBL" id="VLXZ01000008">
    <property type="protein sequence ID" value="TSB46040.1"/>
    <property type="molecule type" value="Genomic_DNA"/>
</dbReference>
<dbReference type="OrthoDB" id="2677857at2"/>
<feature type="domain" description="Na+-translocating membrane potential-generating system MpsC" evidence="1">
    <location>
        <begin position="128"/>
        <end position="226"/>
    </location>
</feature>
<proteinExistence type="predicted"/>
<dbReference type="AlphaFoldDB" id="A0A553ZX51"/>
<accession>A0A553ZX51</accession>
<protein>
    <submittedName>
        <fullName evidence="2">DUF2294 family protein</fullName>
    </submittedName>
</protein>
<dbReference type="InterPro" id="IPR018745">
    <property type="entry name" value="MpsC"/>
</dbReference>
<feature type="domain" description="Na+-translocating membrane potential-generating system MpsC" evidence="1">
    <location>
        <begin position="5"/>
        <end position="110"/>
    </location>
</feature>
<sequence length="238" mass="27434">MNTVSVQAEIASYVGKLLRDNFGKGPSSVYVSIKKPYITMHLREFLSPMERVLMSQKKDLKVEEIRDLLMNELLPEIKAMLNANHHLNVTELYYDWSLHNRSGIIVGIFDINDTSVDTADDYPNKAAIHREIDQVSKQAERLPDSVDSWFLNDRTLVVKRSGILVRIEKELIRSGFEEPLKLTKRHLEKSLLETGDFNDIFNAEIMDIFVDWDFQEDISYIIFILKPNKSQGSNASDN</sequence>
<name>A0A553ZX51_9BACI</name>
<reference evidence="2 3" key="1">
    <citation type="submission" date="2019-07" db="EMBL/GenBank/DDBJ databases">
        <authorList>
            <person name="Park Y.J."/>
            <person name="Jeong S.E."/>
            <person name="Jung H.S."/>
        </authorList>
    </citation>
    <scope>NUCLEOTIDE SEQUENCE [LARGE SCALE GENOMIC DNA]</scope>
    <source>
        <strain evidence="3">P16(2019)</strain>
    </source>
</reference>
<comment type="caution">
    <text evidence="2">The sequence shown here is derived from an EMBL/GenBank/DDBJ whole genome shotgun (WGS) entry which is preliminary data.</text>
</comment>